<dbReference type="EMBL" id="SRLO01000008">
    <property type="protein sequence ID" value="TNN87967.1"/>
    <property type="molecule type" value="Genomic_DNA"/>
</dbReference>
<organism evidence="1 2">
    <name type="scientific">Liparis tanakae</name>
    <name type="common">Tanaka's snailfish</name>
    <dbReference type="NCBI Taxonomy" id="230148"/>
    <lineage>
        <taxon>Eukaryota</taxon>
        <taxon>Metazoa</taxon>
        <taxon>Chordata</taxon>
        <taxon>Craniata</taxon>
        <taxon>Vertebrata</taxon>
        <taxon>Euteleostomi</taxon>
        <taxon>Actinopterygii</taxon>
        <taxon>Neopterygii</taxon>
        <taxon>Teleostei</taxon>
        <taxon>Neoteleostei</taxon>
        <taxon>Acanthomorphata</taxon>
        <taxon>Eupercaria</taxon>
        <taxon>Perciformes</taxon>
        <taxon>Cottioidei</taxon>
        <taxon>Cottales</taxon>
        <taxon>Liparidae</taxon>
        <taxon>Liparis</taxon>
    </lineage>
</organism>
<reference evidence="1 2" key="1">
    <citation type="submission" date="2019-03" db="EMBL/GenBank/DDBJ databases">
        <title>First draft genome of Liparis tanakae, snailfish: a comprehensive survey of snailfish specific genes.</title>
        <authorList>
            <person name="Kim W."/>
            <person name="Song I."/>
            <person name="Jeong J.-H."/>
            <person name="Kim D."/>
            <person name="Kim S."/>
            <person name="Ryu S."/>
            <person name="Song J.Y."/>
            <person name="Lee S.K."/>
        </authorList>
    </citation>
    <scope>NUCLEOTIDE SEQUENCE [LARGE SCALE GENOMIC DNA]</scope>
    <source>
        <tissue evidence="1">Muscle</tissue>
    </source>
</reference>
<gene>
    <name evidence="1" type="ORF">EYF80_001931</name>
</gene>
<protein>
    <submittedName>
        <fullName evidence="1">Uncharacterized protein</fullName>
    </submittedName>
</protein>
<evidence type="ECO:0000313" key="2">
    <source>
        <dbReference type="Proteomes" id="UP000314294"/>
    </source>
</evidence>
<comment type="caution">
    <text evidence="1">The sequence shown here is derived from an EMBL/GenBank/DDBJ whole genome shotgun (WGS) entry which is preliminary data.</text>
</comment>
<evidence type="ECO:0000313" key="1">
    <source>
        <dbReference type="EMBL" id="TNN87967.1"/>
    </source>
</evidence>
<accession>A0A4Z2JDB3</accession>
<proteinExistence type="predicted"/>
<name>A0A4Z2JDB3_9TELE</name>
<keyword evidence="2" id="KW-1185">Reference proteome</keyword>
<dbReference type="Proteomes" id="UP000314294">
    <property type="component" value="Unassembled WGS sequence"/>
</dbReference>
<dbReference type="AlphaFoldDB" id="A0A4Z2JDB3"/>
<sequence>MLKNSKDTYESSGARLAPAALQRSPRLRLPSRRLCGRPLTLLRLAAAVWSLRFLKFLIVHTSVPACNSFVQVKRGTRPELMLHHALTEASPEAPLERDPGKSLCVEGQLHFVYRKEREGEGEVGKTQQQPHNIVESEAERGNNPAVKIHLHIFVNREESSFPADRSEPVEGTGRLTRRWSAALLSVTLTVHLSVEEGANTSHFRTTDEVSDWNLGVQHQQAFGPLPWTASDSGPAPRAVG</sequence>